<feature type="region of interest" description="Disordered" evidence="2">
    <location>
        <begin position="436"/>
        <end position="536"/>
    </location>
</feature>
<dbReference type="EMBL" id="JALLBG020000023">
    <property type="protein sequence ID" value="KAL3771573.1"/>
    <property type="molecule type" value="Genomic_DNA"/>
</dbReference>
<feature type="compositionally biased region" description="Polar residues" evidence="2">
    <location>
        <begin position="575"/>
        <end position="591"/>
    </location>
</feature>
<feature type="domain" description="FH2" evidence="3">
    <location>
        <begin position="1501"/>
        <end position="1921"/>
    </location>
</feature>
<organism evidence="4 5">
    <name type="scientific">Discostella pseudostelligera</name>
    <dbReference type="NCBI Taxonomy" id="259834"/>
    <lineage>
        <taxon>Eukaryota</taxon>
        <taxon>Sar</taxon>
        <taxon>Stramenopiles</taxon>
        <taxon>Ochrophyta</taxon>
        <taxon>Bacillariophyta</taxon>
        <taxon>Coscinodiscophyceae</taxon>
        <taxon>Thalassiosirophycidae</taxon>
        <taxon>Stephanodiscales</taxon>
        <taxon>Stephanodiscaceae</taxon>
        <taxon>Discostella</taxon>
    </lineage>
</organism>
<proteinExistence type="inferred from homology"/>
<sequence>MSSKSKSDKSKKSRKKNTSSSNSTTLNLSPVVEAGEDDDAVDNSNNNNYYYHHRRRLGEDDRRWDQRHSSSSSGGGGILLGPLPFSTDDGDGTLQQPQRHSPSSSTYAHATTINNDDDSNMISSTTTVARSPPPSPGMMYCQNIIAEEDTIPIQTEERELDFSSGRGRYYNTNSSSSSTHNTNSHYNPFPLKNFEEADLLQRAIERRAYLHDRIVAMEAAKYKLLDEGGNASSSSSGQRRTMAYPPRGEESSESFPTRAIQYPTPPLQVVDDDRQQSTIPSTTSIRRGQRQRQRSHHPLEETTSVQPESSSRYQSTSMRHPPPTAETQSPGERTMDDPLDYNQKNGHLPFDEDGDDSSGGGGGDGEGMETFNDPNSYDTNITRSRMSDHRHHHQRMTEISQRIKKEALEFMSYESSYAEKLAQQLEGVRRSKYLDGGLEHNRMNGSSSSFVNEEGSDHEDDENDFNDQISSSPIGSKTRSSRNQGLANELPLAGQQQQQQQQRSSPSKVDSAATIDSSAWSGSGKNPTPQQLSRYSNMVRLGIPDVAVIRSMERDGMSNSQSILESLKEEHGIPLSSSSATDIMSESSSSVDMPYVRQSSLVSNSSSSNNITSPEEGDDGKDDGKQVATPLRDDPHYSKYFKMLKAKVPPSWVKRVLEVDGKNSRVLDLDPNLPLAEQLPGAVDKLGNIDWGSVNLDRSASSSHSVEHSDVDNKVVVDTLASVKAEIETMRAKAGEMTDGLRKVPSDESLPDVSSKGESTTNPATTSAADICSAAVAASNSRLIRLNALRAAGGGDKSSDGLGVKRRTIDEIRRRPPQPSPSTNRHTIPRPSPKSSKAGASTKQSYADLPLKGFPSTLFRSITSDDPRFSKYFQMIRSRVPRSWVERVIEVDDRDPAILDLDPNKSLASQIGEESAGESDTIASTAPSIDASGTSGFSRNTRNSFPTSILDERNKVDTIDEVAGAMPPNQIFDYKNDDDKSDASSITTFREIQGDKSTIDATRLLSVLDRIESQLADQGVVETSKSAEIPAPPRFTDADEVERRLTELIEKFGTKKSVEARTDMSNEQRELMEKSQAIFTKLSALLSNRIGLPDNGDVQKPPEHSSLESLPVLLTQVLEKLEKISVDDVTDSNKESDNKRPEREQGAQPPILCEDPEYSKYFKMLKLGLPRTAVIQALERDGQDVAVLDMDPNRPFTEQKSEAVDEQPKAEKNAELKALFAKRVAGLKDSNKNAALEALFAKRSGTAHQKGSAHQEGTAPILKDDPEFQKYMRMLKVGMPKEKVRQALERDGKDQTVADMDPDKTYASQVRSAVSEPPLSEDEEYAKFFKMGVQIGAVRQALQKEGKDPNIIEMDPTKSYASQKGIGFGSDDKAANPALKDDPEFSKFFKMLKLGIPPGGVRQALQKEGKDPNIVDMDPEKSYLSQVKGNACIVKIDAEPLLKDDPELGKFFKMLKMGMPLGAVQNALKKEGRDANIINLDPEKPMSRQLQPKVEETKKEVTKLKGGNVARKRIHWNKIDESKLSADSFWNQAKEHSSLQLVGLDFDNEEFASLFTSPVKNHSNSEKPAAAASKVASKQKVQLIDGRRRMNGSILLTKFKVDYKTLARQVNAMEYIEAEGNELRGMLQLLPTKDESLALRSYLPPQDAPQSEIDEAIAKLGECEQYMAVMLDVPDVKDKFQCMVFRAEFVHLAESIKDGTKLLIEACESVKNSERFRKVLLYALKLGNALNTGGANEEVTAITLDSLLKLAEAKAFDRQTSVLHYLVSIVQKNDEDVLKLSDDFVPVKAAERVSMEMLAQQLKEVQQGIELVKNVAKRHLPDSDVPVVDLPDDDILAATPMGQFALSASSTTKLLANDYADVKSNFADLLQFFGEETTMTPEVFFCTINTFVSLFDQTHKELKRKEEAKERKKRIEERKKLREQEVAAKK</sequence>
<feature type="compositionally biased region" description="Polar residues" evidence="2">
    <location>
        <begin position="833"/>
        <end position="845"/>
    </location>
</feature>
<feature type="compositionally biased region" description="Polar residues" evidence="2">
    <location>
        <begin position="276"/>
        <end position="285"/>
    </location>
</feature>
<feature type="compositionally biased region" description="Basic and acidic residues" evidence="2">
    <location>
        <begin position="734"/>
        <end position="746"/>
    </location>
</feature>
<dbReference type="PANTHER" id="PTHR13015">
    <property type="entry name" value="PROTEIN AD-016-RELATED"/>
    <property type="match status" value="1"/>
</dbReference>
<feature type="compositionally biased region" description="Low complexity" evidence="2">
    <location>
        <begin position="599"/>
        <end position="613"/>
    </location>
</feature>
<feature type="region of interest" description="Disordered" evidence="2">
    <location>
        <begin position="227"/>
        <end position="398"/>
    </location>
</feature>
<feature type="compositionally biased region" description="Polar residues" evidence="2">
    <location>
        <begin position="372"/>
        <end position="384"/>
    </location>
</feature>
<dbReference type="SUPFAM" id="SSF101447">
    <property type="entry name" value="Formin homology 2 domain (FH2 domain)"/>
    <property type="match status" value="1"/>
</dbReference>
<dbReference type="InterPro" id="IPR015425">
    <property type="entry name" value="FH2_Formin"/>
</dbReference>
<dbReference type="Proteomes" id="UP001530293">
    <property type="component" value="Unassembled WGS sequence"/>
</dbReference>
<feature type="compositionally biased region" description="Polar residues" evidence="2">
    <location>
        <begin position="93"/>
        <end position="129"/>
    </location>
</feature>
<evidence type="ECO:0000256" key="1">
    <source>
        <dbReference type="ARBA" id="ARBA00006290"/>
    </source>
</evidence>
<feature type="compositionally biased region" description="Polar residues" evidence="2">
    <location>
        <begin position="230"/>
        <end position="239"/>
    </location>
</feature>
<comment type="similarity">
    <text evidence="1">Belongs to the CCDC53 family.</text>
</comment>
<evidence type="ECO:0000313" key="5">
    <source>
        <dbReference type="Proteomes" id="UP001530293"/>
    </source>
</evidence>
<dbReference type="SMART" id="SM00498">
    <property type="entry name" value="FH2"/>
    <property type="match status" value="1"/>
</dbReference>
<feature type="region of interest" description="Disordered" evidence="2">
    <location>
        <begin position="909"/>
        <end position="945"/>
    </location>
</feature>
<feature type="compositionally biased region" description="Polar residues" evidence="2">
    <location>
        <begin position="503"/>
        <end position="536"/>
    </location>
</feature>
<feature type="compositionally biased region" description="Polar residues" evidence="2">
    <location>
        <begin position="921"/>
        <end position="945"/>
    </location>
</feature>
<feature type="compositionally biased region" description="Low complexity" evidence="2">
    <location>
        <begin position="18"/>
        <end position="33"/>
    </location>
</feature>
<evidence type="ECO:0000259" key="3">
    <source>
        <dbReference type="PROSITE" id="PS51444"/>
    </source>
</evidence>
<feature type="region of interest" description="Disordered" evidence="2">
    <location>
        <begin position="570"/>
        <end position="633"/>
    </location>
</feature>
<dbReference type="Pfam" id="PF10152">
    <property type="entry name" value="CCDC53"/>
    <property type="match status" value="6"/>
</dbReference>
<dbReference type="PANTHER" id="PTHR13015:SF0">
    <property type="entry name" value="WASH COMPLEX SUBUNIT 3"/>
    <property type="match status" value="1"/>
</dbReference>
<feature type="region of interest" description="Disordered" evidence="2">
    <location>
        <begin position="734"/>
        <end position="765"/>
    </location>
</feature>
<feature type="region of interest" description="Disordered" evidence="2">
    <location>
        <begin position="1126"/>
        <end position="1153"/>
    </location>
</feature>
<gene>
    <name evidence="4" type="ORF">ACHAWU_003748</name>
</gene>
<accession>A0ABD3N665</accession>
<feature type="compositionally biased region" description="Polar residues" evidence="2">
    <location>
        <begin position="756"/>
        <end position="765"/>
    </location>
</feature>
<dbReference type="InterPro" id="IPR019309">
    <property type="entry name" value="WASHC3"/>
</dbReference>
<feature type="region of interest" description="Disordered" evidence="2">
    <location>
        <begin position="1"/>
        <end position="135"/>
    </location>
</feature>
<reference evidence="4 5" key="1">
    <citation type="submission" date="2024-10" db="EMBL/GenBank/DDBJ databases">
        <title>Updated reference genomes for cyclostephanoid diatoms.</title>
        <authorList>
            <person name="Roberts W.R."/>
            <person name="Alverson A.J."/>
        </authorList>
    </citation>
    <scope>NUCLEOTIDE SEQUENCE [LARGE SCALE GENOMIC DNA]</scope>
    <source>
        <strain evidence="4 5">AJA232-27</strain>
    </source>
</reference>
<dbReference type="Gene3D" id="1.20.58.2220">
    <property type="entry name" value="Formin, FH2 domain"/>
    <property type="match status" value="1"/>
</dbReference>
<feature type="compositionally biased region" description="Basic and acidic residues" evidence="2">
    <location>
        <begin position="57"/>
        <end position="68"/>
    </location>
</feature>
<evidence type="ECO:0000256" key="2">
    <source>
        <dbReference type="SAM" id="MobiDB-lite"/>
    </source>
</evidence>
<feature type="compositionally biased region" description="Basic residues" evidence="2">
    <location>
        <begin position="287"/>
        <end position="296"/>
    </location>
</feature>
<feature type="region of interest" description="Disordered" evidence="2">
    <location>
        <begin position="1903"/>
        <end position="1930"/>
    </location>
</feature>
<dbReference type="InterPro" id="IPR042201">
    <property type="entry name" value="FH2_Formin_sf"/>
</dbReference>
<comment type="caution">
    <text evidence="4">The sequence shown here is derived from an EMBL/GenBank/DDBJ whole genome shotgun (WGS) entry which is preliminary data.</text>
</comment>
<dbReference type="PROSITE" id="PS51444">
    <property type="entry name" value="FH2"/>
    <property type="match status" value="1"/>
</dbReference>
<dbReference type="Pfam" id="PF02181">
    <property type="entry name" value="FH2"/>
    <property type="match status" value="1"/>
</dbReference>
<evidence type="ECO:0000313" key="4">
    <source>
        <dbReference type="EMBL" id="KAL3771573.1"/>
    </source>
</evidence>
<name>A0ABD3N665_9STRA</name>
<feature type="region of interest" description="Disordered" evidence="2">
    <location>
        <begin position="792"/>
        <end position="848"/>
    </location>
</feature>
<feature type="compositionally biased region" description="Basic and acidic residues" evidence="2">
    <location>
        <begin position="1"/>
        <end position="10"/>
    </location>
</feature>
<keyword evidence="5" id="KW-1185">Reference proteome</keyword>
<feature type="compositionally biased region" description="Polar residues" evidence="2">
    <location>
        <begin position="301"/>
        <end position="318"/>
    </location>
</feature>
<dbReference type="GO" id="GO:0005737">
    <property type="term" value="C:cytoplasm"/>
    <property type="evidence" value="ECO:0007669"/>
    <property type="project" value="UniProtKB-ARBA"/>
</dbReference>
<feature type="compositionally biased region" description="Acidic residues" evidence="2">
    <location>
        <begin position="454"/>
        <end position="465"/>
    </location>
</feature>
<feature type="compositionally biased region" description="Polar residues" evidence="2">
    <location>
        <begin position="466"/>
        <end position="486"/>
    </location>
</feature>
<protein>
    <recommendedName>
        <fullName evidence="3">FH2 domain-containing protein</fullName>
    </recommendedName>
</protein>
<feature type="compositionally biased region" description="Basic and acidic residues" evidence="2">
    <location>
        <begin position="1126"/>
        <end position="1145"/>
    </location>
</feature>